<reference evidence="2" key="1">
    <citation type="submission" date="2021-01" db="EMBL/GenBank/DDBJ databases">
        <title>Adiantum capillus-veneris genome.</title>
        <authorList>
            <person name="Fang Y."/>
            <person name="Liao Q."/>
        </authorList>
    </citation>
    <scope>NUCLEOTIDE SEQUENCE</scope>
    <source>
        <strain evidence="2">H3</strain>
        <tissue evidence="2">Leaf</tissue>
    </source>
</reference>
<evidence type="ECO:0000313" key="3">
    <source>
        <dbReference type="Proteomes" id="UP000886520"/>
    </source>
</evidence>
<feature type="compositionally biased region" description="Low complexity" evidence="1">
    <location>
        <begin position="102"/>
        <end position="119"/>
    </location>
</feature>
<proteinExistence type="predicted"/>
<feature type="compositionally biased region" description="Gly residues" evidence="1">
    <location>
        <begin position="76"/>
        <end position="91"/>
    </location>
</feature>
<sequence length="119" mass="12118">MKSRSSATTCMGKSMELALLHFIPIRAREGQLHNGDEVQERRLPAPPHAGGSDAATLHDSNRGGRVRSEEQIDAACGGGAGGEGGGGGGGGNRRHRGAGGVPASLLPAQQALQPHQGPR</sequence>
<organism evidence="2 3">
    <name type="scientific">Adiantum capillus-veneris</name>
    <name type="common">Maidenhair fern</name>
    <dbReference type="NCBI Taxonomy" id="13818"/>
    <lineage>
        <taxon>Eukaryota</taxon>
        <taxon>Viridiplantae</taxon>
        <taxon>Streptophyta</taxon>
        <taxon>Embryophyta</taxon>
        <taxon>Tracheophyta</taxon>
        <taxon>Polypodiopsida</taxon>
        <taxon>Polypodiidae</taxon>
        <taxon>Polypodiales</taxon>
        <taxon>Pteridineae</taxon>
        <taxon>Pteridaceae</taxon>
        <taxon>Vittarioideae</taxon>
        <taxon>Adiantum</taxon>
    </lineage>
</organism>
<name>A0A9D4Z9Z9_ADICA</name>
<gene>
    <name evidence="2" type="ORF">GOP47_0018291</name>
</gene>
<protein>
    <submittedName>
        <fullName evidence="2">Uncharacterized protein</fullName>
    </submittedName>
</protein>
<comment type="caution">
    <text evidence="2">The sequence shown here is derived from an EMBL/GenBank/DDBJ whole genome shotgun (WGS) entry which is preliminary data.</text>
</comment>
<dbReference type="EMBL" id="JABFUD020000017">
    <property type="protein sequence ID" value="KAI5067763.1"/>
    <property type="molecule type" value="Genomic_DNA"/>
</dbReference>
<feature type="region of interest" description="Disordered" evidence="1">
    <location>
        <begin position="31"/>
        <end position="119"/>
    </location>
</feature>
<dbReference type="AlphaFoldDB" id="A0A9D4Z9Z9"/>
<dbReference type="Proteomes" id="UP000886520">
    <property type="component" value="Chromosome 17"/>
</dbReference>
<accession>A0A9D4Z9Z9</accession>
<feature type="compositionally biased region" description="Basic and acidic residues" evidence="1">
    <location>
        <begin position="59"/>
        <end position="70"/>
    </location>
</feature>
<evidence type="ECO:0000313" key="2">
    <source>
        <dbReference type="EMBL" id="KAI5067763.1"/>
    </source>
</evidence>
<keyword evidence="3" id="KW-1185">Reference proteome</keyword>
<feature type="compositionally biased region" description="Basic and acidic residues" evidence="1">
    <location>
        <begin position="31"/>
        <end position="43"/>
    </location>
</feature>
<evidence type="ECO:0000256" key="1">
    <source>
        <dbReference type="SAM" id="MobiDB-lite"/>
    </source>
</evidence>